<organism evidence="2 3">
    <name type="scientific">Puccinia graminis f. sp. tritici</name>
    <dbReference type="NCBI Taxonomy" id="56615"/>
    <lineage>
        <taxon>Eukaryota</taxon>
        <taxon>Fungi</taxon>
        <taxon>Dikarya</taxon>
        <taxon>Basidiomycota</taxon>
        <taxon>Pucciniomycotina</taxon>
        <taxon>Pucciniomycetes</taxon>
        <taxon>Pucciniales</taxon>
        <taxon>Pucciniaceae</taxon>
        <taxon>Puccinia</taxon>
    </lineage>
</organism>
<evidence type="ECO:0000256" key="1">
    <source>
        <dbReference type="SAM" id="MobiDB-lite"/>
    </source>
</evidence>
<reference evidence="2 3" key="1">
    <citation type="submission" date="2019-05" db="EMBL/GenBank/DDBJ databases">
        <title>Emergence of the Ug99 lineage of the wheat stem rust pathogen through somatic hybridization.</title>
        <authorList>
            <person name="Li F."/>
            <person name="Upadhyaya N.M."/>
            <person name="Sperschneider J."/>
            <person name="Matny O."/>
            <person name="Nguyen-Phuc H."/>
            <person name="Mago R."/>
            <person name="Raley C."/>
            <person name="Miller M.E."/>
            <person name="Silverstein K.A.T."/>
            <person name="Henningsen E."/>
            <person name="Hirsch C.D."/>
            <person name="Visser B."/>
            <person name="Pretorius Z.A."/>
            <person name="Steffenson B.J."/>
            <person name="Schwessinger B."/>
            <person name="Dodds P.N."/>
            <person name="Figueroa M."/>
        </authorList>
    </citation>
    <scope>NUCLEOTIDE SEQUENCE [LARGE SCALE GENOMIC DNA]</scope>
    <source>
        <strain evidence="2">21-0</strain>
    </source>
</reference>
<dbReference type="EMBL" id="VSWC01000041">
    <property type="protein sequence ID" value="KAA1104180.1"/>
    <property type="molecule type" value="Genomic_DNA"/>
</dbReference>
<evidence type="ECO:0000313" key="2">
    <source>
        <dbReference type="EMBL" id="KAA1104180.1"/>
    </source>
</evidence>
<dbReference type="Proteomes" id="UP000324748">
    <property type="component" value="Unassembled WGS sequence"/>
</dbReference>
<dbReference type="PANTHER" id="PTHR11439:SF440">
    <property type="entry name" value="INTEGRASE CATALYTIC DOMAIN-CONTAINING PROTEIN"/>
    <property type="match status" value="1"/>
</dbReference>
<dbReference type="OrthoDB" id="3344688at2759"/>
<evidence type="ECO:0000313" key="3">
    <source>
        <dbReference type="Proteomes" id="UP000324748"/>
    </source>
</evidence>
<feature type="region of interest" description="Disordered" evidence="1">
    <location>
        <begin position="141"/>
        <end position="176"/>
    </location>
</feature>
<sequence>MFRLIPRSTAHLTALGKPRLRPLDWNFPITAIRANQVSNIWWSTYLHSSTHPFLVEQFVSWSSTSRPSESEEAAKNELVEGDIAHSSCLPIATTDQDQRENNGSATTGRLVTLRTFLVHALKLHSPIVQLDLKAAFHHLVPSSQQDPSDQRPGDLCSNLDSSQKTPSPAAAAPKWTPTSRCKKLATWLEDHQLKQSKSDPCLYLGHRFHVFFLTDSILVIGDIESFKAQILGPRFSNMPNLHEVDTILGIQIRRKADSNSLYLSQPKQINKALSELKMLDEEGVGDVGTPLTPKLQLVEASDEEHEDFLQKGMNYRQSVGLLNHIASTTRPDVMYASSSLSQFTEKPGTSHWGELMRCWRYLKATEQKALELAIRPTGFDLEVWSDANWAGDPVSRKSHSGYLVCLHGSCISWNSARQSTVSLSSTESELRALVEATQELIWLQRLLVELNNTCPSPSNQKSTLSHMNYIDNNALACSLASASFHSKTKHIDVQTKWLREHVHTKLLSYQWIPTKSMLADCLTKPAPKAAYSLLCAKVSLN</sequence>
<name>A0A5B0PU63_PUCGR</name>
<dbReference type="AlphaFoldDB" id="A0A5B0PU63"/>
<dbReference type="CDD" id="cd09272">
    <property type="entry name" value="RNase_HI_RT_Ty1"/>
    <property type="match status" value="1"/>
</dbReference>
<gene>
    <name evidence="2" type="ORF">PGT21_050356</name>
</gene>
<keyword evidence="3" id="KW-1185">Reference proteome</keyword>
<accession>A0A5B0PU63</accession>
<dbReference type="PANTHER" id="PTHR11439">
    <property type="entry name" value="GAG-POL-RELATED RETROTRANSPOSON"/>
    <property type="match status" value="1"/>
</dbReference>
<proteinExistence type="predicted"/>
<protein>
    <recommendedName>
        <fullName evidence="4">Reverse transcriptase Ty1/copia-type domain-containing protein</fullName>
    </recommendedName>
</protein>
<evidence type="ECO:0008006" key="4">
    <source>
        <dbReference type="Google" id="ProtNLM"/>
    </source>
</evidence>
<comment type="caution">
    <text evidence="2">The sequence shown here is derived from an EMBL/GenBank/DDBJ whole genome shotgun (WGS) entry which is preliminary data.</text>
</comment>